<feature type="chain" id="PRO_5012787635" description="DUF3352 domain-containing protein" evidence="1">
    <location>
        <begin position="19"/>
        <end position="600"/>
    </location>
</feature>
<keyword evidence="1" id="KW-0732">Signal</keyword>
<dbReference type="RefSeq" id="WP_095538434.1">
    <property type="nucleotide sequence ID" value="NZ_NSJB01000001.1"/>
</dbReference>
<dbReference type="EMBL" id="NSJB01000001">
    <property type="protein sequence ID" value="PAT38155.1"/>
    <property type="molecule type" value="Genomic_DNA"/>
</dbReference>
<dbReference type="PROSITE" id="PS51257">
    <property type="entry name" value="PROKAR_LIPOPROTEIN"/>
    <property type="match status" value="1"/>
</dbReference>
<dbReference type="Proteomes" id="UP000218054">
    <property type="component" value="Unassembled WGS sequence"/>
</dbReference>
<dbReference type="AlphaFoldDB" id="A0A2A2AHW6"/>
<evidence type="ECO:0000313" key="3">
    <source>
        <dbReference type="Proteomes" id="UP000218054"/>
    </source>
</evidence>
<keyword evidence="3" id="KW-1185">Reference proteome</keyword>
<sequence>MKRLALSAALALALAACASIGGPGSKNIPLAYAPADTAFAFGSLERAPKGYEQLNQHWFEVLRAHIAPSLERALQVLAESDADPAKLKTAKALLGLMQEKLHAPGGFDSLGIDVNALLALYEVQALPVLRIELADADKFKAFIAEAEARAGEKLSSAEVDGQPYWYLQPETEADAYLKPRLVAAVQGKHLVLTIDLQRPEAPLAQLLGVQKPAQSLIGAGTMQAINKQYEYLPGGVTGFVDAQRLVALLSGANAAGTGNGTTSAAAQPTWLSDSLLNYFGVRLDASCQSELQAAVSKTPRLVGGAKRLSDKQAHYHMLLEMDAELAKDFSALPAPVPGLGTVRGNYTLGISANPSAVANLLQKQAQSIQASPYRCQYLAPLNELAANAGAIIAMLHAGSSWGHGFRVDFSDLSLLLQNADVSQETDLAKLGGTLLLASANPSAMLGMLQGFMPELGQVGLQPGGPAKQLPDELIEDLGLGNSLWAMVGQRAIGLALGDENKATLETLMQAPTPAVPPFMAIGASGAFYSQLLQAFSEEDLQDLAAWDWEAAYYHITWPLMSALRSIYAEVDYLESQWLMTERGMEFTYQLDLLGGQDVKR</sequence>
<accession>A0A2A2AHW6</accession>
<proteinExistence type="predicted"/>
<evidence type="ECO:0000256" key="1">
    <source>
        <dbReference type="SAM" id="SignalP"/>
    </source>
</evidence>
<comment type="caution">
    <text evidence="2">The sequence shown here is derived from an EMBL/GenBank/DDBJ whole genome shotgun (WGS) entry which is preliminary data.</text>
</comment>
<evidence type="ECO:0008006" key="4">
    <source>
        <dbReference type="Google" id="ProtNLM"/>
    </source>
</evidence>
<gene>
    <name evidence="2" type="ORF">CK625_01195</name>
</gene>
<organism evidence="2 3">
    <name type="scientific">Vandammella animalimorsus</name>
    <dbReference type="NCBI Taxonomy" id="2029117"/>
    <lineage>
        <taxon>Bacteria</taxon>
        <taxon>Pseudomonadati</taxon>
        <taxon>Pseudomonadota</taxon>
        <taxon>Betaproteobacteria</taxon>
        <taxon>Burkholderiales</taxon>
        <taxon>Comamonadaceae</taxon>
        <taxon>Vandammella</taxon>
    </lineage>
</organism>
<name>A0A2A2AHW6_9BURK</name>
<feature type="signal peptide" evidence="1">
    <location>
        <begin position="1"/>
        <end position="18"/>
    </location>
</feature>
<evidence type="ECO:0000313" key="2">
    <source>
        <dbReference type="EMBL" id="PAT38155.1"/>
    </source>
</evidence>
<reference evidence="2 3" key="1">
    <citation type="submission" date="2017-08" db="EMBL/GenBank/DDBJ databases">
        <title>WGS of Clinical strains of the CDC Group NO-1 linked to zoonotic infections in humans.</title>
        <authorList>
            <person name="Bernier A.-M."/>
            <person name="Bernard K."/>
        </authorList>
    </citation>
    <scope>NUCLEOTIDE SEQUENCE [LARGE SCALE GENOMIC DNA]</scope>
    <source>
        <strain evidence="2 3">NML00-0135</strain>
    </source>
</reference>
<protein>
    <recommendedName>
        <fullName evidence="4">DUF3352 domain-containing protein</fullName>
    </recommendedName>
</protein>